<protein>
    <submittedName>
        <fullName evidence="2">Uncharacterized protein</fullName>
    </submittedName>
</protein>
<sequence length="167" mass="17882">MGARFGVKKVGSGGEGLSRKESRPQGERSEESQPIRRRWTRPEQIAKKAHPCRTSAASLPPDAAPESIPAVLPSPPCQVGTLPAACFFFPFSSRSASLRLGFPGAAIAAAREDRERRSRRRHPFVSLPPPVPTICCCCLAVAPAGVSYGRLAACGRGSPCHGQPRRR</sequence>
<dbReference type="AlphaFoldDB" id="A0A059CBS8"/>
<name>A0A059CBS8_EUCGR</name>
<proteinExistence type="predicted"/>
<dbReference type="Gramene" id="KCW75822">
    <property type="protein sequence ID" value="KCW75822"/>
    <property type="gene ID" value="EUGRSUZ_D00212"/>
</dbReference>
<dbReference type="EMBL" id="KK198756">
    <property type="protein sequence ID" value="KCW75822.1"/>
    <property type="molecule type" value="Genomic_DNA"/>
</dbReference>
<dbReference type="InParanoid" id="A0A059CBS8"/>
<evidence type="ECO:0000256" key="1">
    <source>
        <dbReference type="SAM" id="MobiDB-lite"/>
    </source>
</evidence>
<feature type="region of interest" description="Disordered" evidence="1">
    <location>
        <begin position="1"/>
        <end position="70"/>
    </location>
</feature>
<feature type="compositionally biased region" description="Basic and acidic residues" evidence="1">
    <location>
        <begin position="17"/>
        <end position="46"/>
    </location>
</feature>
<accession>A0A059CBS8</accession>
<reference evidence="2" key="1">
    <citation type="submission" date="2013-07" db="EMBL/GenBank/DDBJ databases">
        <title>The genome of Eucalyptus grandis.</title>
        <authorList>
            <person name="Schmutz J."/>
            <person name="Hayes R."/>
            <person name="Myburg A."/>
            <person name="Tuskan G."/>
            <person name="Grattapaglia D."/>
            <person name="Rokhsar D.S."/>
        </authorList>
    </citation>
    <scope>NUCLEOTIDE SEQUENCE</scope>
    <source>
        <tissue evidence="2">Leaf extractions</tissue>
    </source>
</reference>
<evidence type="ECO:0000313" key="2">
    <source>
        <dbReference type="EMBL" id="KCW75822.1"/>
    </source>
</evidence>
<organism evidence="2">
    <name type="scientific">Eucalyptus grandis</name>
    <name type="common">Flooded gum</name>
    <dbReference type="NCBI Taxonomy" id="71139"/>
    <lineage>
        <taxon>Eukaryota</taxon>
        <taxon>Viridiplantae</taxon>
        <taxon>Streptophyta</taxon>
        <taxon>Embryophyta</taxon>
        <taxon>Tracheophyta</taxon>
        <taxon>Spermatophyta</taxon>
        <taxon>Magnoliopsida</taxon>
        <taxon>eudicotyledons</taxon>
        <taxon>Gunneridae</taxon>
        <taxon>Pentapetalae</taxon>
        <taxon>rosids</taxon>
        <taxon>malvids</taxon>
        <taxon>Myrtales</taxon>
        <taxon>Myrtaceae</taxon>
        <taxon>Myrtoideae</taxon>
        <taxon>Eucalypteae</taxon>
        <taxon>Eucalyptus</taxon>
    </lineage>
</organism>
<gene>
    <name evidence="2" type="ORF">EUGRSUZ_D00212</name>
</gene>